<evidence type="ECO:0000259" key="1">
    <source>
        <dbReference type="Pfam" id="PF13460"/>
    </source>
</evidence>
<dbReference type="InterPro" id="IPR016040">
    <property type="entry name" value="NAD(P)-bd_dom"/>
</dbReference>
<dbReference type="AlphaFoldDB" id="A0A5C5ZDM7"/>
<evidence type="ECO:0000313" key="3">
    <source>
        <dbReference type="Proteomes" id="UP000318478"/>
    </source>
</evidence>
<accession>A0A5C5ZDM7</accession>
<dbReference type="InterPro" id="IPR036291">
    <property type="entry name" value="NAD(P)-bd_dom_sf"/>
</dbReference>
<dbReference type="PANTHER" id="PTHR15020">
    <property type="entry name" value="FLAVIN REDUCTASE-RELATED"/>
    <property type="match status" value="1"/>
</dbReference>
<gene>
    <name evidence="2" type="ORF">Pla123a_00720</name>
</gene>
<comment type="caution">
    <text evidence="2">The sequence shown here is derived from an EMBL/GenBank/DDBJ whole genome shotgun (WGS) entry which is preliminary data.</text>
</comment>
<feature type="domain" description="NAD(P)-binding" evidence="1">
    <location>
        <begin position="7"/>
        <end position="222"/>
    </location>
</feature>
<keyword evidence="3" id="KW-1185">Reference proteome</keyword>
<reference evidence="2 3" key="1">
    <citation type="submission" date="2019-02" db="EMBL/GenBank/DDBJ databases">
        <title>Deep-cultivation of Planctomycetes and their phenomic and genomic characterization uncovers novel biology.</title>
        <authorList>
            <person name="Wiegand S."/>
            <person name="Jogler M."/>
            <person name="Boedeker C."/>
            <person name="Pinto D."/>
            <person name="Vollmers J."/>
            <person name="Rivas-Marin E."/>
            <person name="Kohn T."/>
            <person name="Peeters S.H."/>
            <person name="Heuer A."/>
            <person name="Rast P."/>
            <person name="Oberbeckmann S."/>
            <person name="Bunk B."/>
            <person name="Jeske O."/>
            <person name="Meyerdierks A."/>
            <person name="Storesund J.E."/>
            <person name="Kallscheuer N."/>
            <person name="Luecker S."/>
            <person name="Lage O.M."/>
            <person name="Pohl T."/>
            <person name="Merkel B.J."/>
            <person name="Hornburger P."/>
            <person name="Mueller R.-W."/>
            <person name="Bruemmer F."/>
            <person name="Labrenz M."/>
            <person name="Spormann A.M."/>
            <person name="Op Den Camp H."/>
            <person name="Overmann J."/>
            <person name="Amann R."/>
            <person name="Jetten M.S.M."/>
            <person name="Mascher T."/>
            <person name="Medema M.H."/>
            <person name="Devos D.P."/>
            <person name="Kaster A.-K."/>
            <person name="Ovreas L."/>
            <person name="Rohde M."/>
            <person name="Galperin M.Y."/>
            <person name="Jogler C."/>
        </authorList>
    </citation>
    <scope>NUCLEOTIDE SEQUENCE [LARGE SCALE GENOMIC DNA]</scope>
    <source>
        <strain evidence="2 3">Pla123a</strain>
    </source>
</reference>
<proteinExistence type="predicted"/>
<name>A0A5C5ZDM7_9BACT</name>
<sequence>MTILVLGATGATGELLVAQLLGRGEEVRAVVRSPDRLQLELRQCVNLSYTTASLLDLSDERLQELTAGCDAVASCLGHNLTLRGVFGQPRRLVTDAVRRVCRAIEANQPERPVKFVLMSSAGVRNRDLDEPLTTGERAVLALLRTLVPPHADNEQAADYLRTQVGQSSKFIEWCAVRPDSLTHADEVSPCTLHESPTRSALFNPGRTSRINVGHAMTRLIVDDELWTNWRGRMPVVYNAE</sequence>
<dbReference type="Gene3D" id="3.40.50.720">
    <property type="entry name" value="NAD(P)-binding Rossmann-like Domain"/>
    <property type="match status" value="1"/>
</dbReference>
<dbReference type="Pfam" id="PF13460">
    <property type="entry name" value="NAD_binding_10"/>
    <property type="match status" value="1"/>
</dbReference>
<organism evidence="2 3">
    <name type="scientific">Posidoniimonas polymericola</name>
    <dbReference type="NCBI Taxonomy" id="2528002"/>
    <lineage>
        <taxon>Bacteria</taxon>
        <taxon>Pseudomonadati</taxon>
        <taxon>Planctomycetota</taxon>
        <taxon>Planctomycetia</taxon>
        <taxon>Pirellulales</taxon>
        <taxon>Lacipirellulaceae</taxon>
        <taxon>Posidoniimonas</taxon>
    </lineage>
</organism>
<dbReference type="EMBL" id="SJPO01000001">
    <property type="protein sequence ID" value="TWT85265.1"/>
    <property type="molecule type" value="Genomic_DNA"/>
</dbReference>
<dbReference type="SUPFAM" id="SSF51735">
    <property type="entry name" value="NAD(P)-binding Rossmann-fold domains"/>
    <property type="match status" value="1"/>
</dbReference>
<dbReference type="OrthoDB" id="9785372at2"/>
<dbReference type="Proteomes" id="UP000318478">
    <property type="component" value="Unassembled WGS sequence"/>
</dbReference>
<dbReference type="PANTHER" id="PTHR15020:SF11">
    <property type="entry name" value="OS06G0360300 PROTEIN"/>
    <property type="match status" value="1"/>
</dbReference>
<protein>
    <submittedName>
        <fullName evidence="2">NAD dependent epimerase/dehydratase family protein</fullName>
    </submittedName>
</protein>
<evidence type="ECO:0000313" key="2">
    <source>
        <dbReference type="EMBL" id="TWT85265.1"/>
    </source>
</evidence>
<dbReference type="RefSeq" id="WP_146583542.1">
    <property type="nucleotide sequence ID" value="NZ_SJPO01000001.1"/>
</dbReference>